<dbReference type="InterPro" id="IPR005829">
    <property type="entry name" value="Sugar_transporter_CS"/>
</dbReference>
<feature type="transmembrane region" description="Helical" evidence="6">
    <location>
        <begin position="345"/>
        <end position="362"/>
    </location>
</feature>
<dbReference type="InterPro" id="IPR005828">
    <property type="entry name" value="MFS_sugar_transport-like"/>
</dbReference>
<dbReference type="GO" id="GO:0005351">
    <property type="term" value="F:carbohydrate:proton symporter activity"/>
    <property type="evidence" value="ECO:0007669"/>
    <property type="project" value="TreeGrafter"/>
</dbReference>
<protein>
    <recommendedName>
        <fullName evidence="8">Major facilitator superfamily (MFS) profile domain-containing protein</fullName>
    </recommendedName>
</protein>
<evidence type="ECO:0000256" key="3">
    <source>
        <dbReference type="ARBA" id="ARBA00022692"/>
    </source>
</evidence>
<feature type="transmembrane region" description="Helical" evidence="6">
    <location>
        <begin position="368"/>
        <end position="388"/>
    </location>
</feature>
<dbReference type="PROSITE" id="PS00216">
    <property type="entry name" value="SUGAR_TRANSPORT_1"/>
    <property type="match status" value="1"/>
</dbReference>
<keyword evidence="7" id="KW-0732">Signal</keyword>
<evidence type="ECO:0000259" key="8">
    <source>
        <dbReference type="PROSITE" id="PS50850"/>
    </source>
</evidence>
<evidence type="ECO:0000256" key="7">
    <source>
        <dbReference type="SAM" id="SignalP"/>
    </source>
</evidence>
<dbReference type="RefSeq" id="XP_049146098.1">
    <property type="nucleotide sequence ID" value="XM_049288954.1"/>
</dbReference>
<evidence type="ECO:0000256" key="6">
    <source>
        <dbReference type="SAM" id="Phobius"/>
    </source>
</evidence>
<dbReference type="InterPro" id="IPR036259">
    <property type="entry name" value="MFS_trans_sf"/>
</dbReference>
<feature type="transmembrane region" description="Helical" evidence="6">
    <location>
        <begin position="123"/>
        <end position="146"/>
    </location>
</feature>
<evidence type="ECO:0000313" key="10">
    <source>
        <dbReference type="Proteomes" id="UP000830671"/>
    </source>
</evidence>
<dbReference type="Pfam" id="PF00083">
    <property type="entry name" value="Sugar_tr"/>
    <property type="match status" value="1"/>
</dbReference>
<feature type="signal peptide" evidence="7">
    <location>
        <begin position="1"/>
        <end position="21"/>
    </location>
</feature>
<feature type="transmembrane region" description="Helical" evidence="6">
    <location>
        <begin position="158"/>
        <end position="180"/>
    </location>
</feature>
<comment type="similarity">
    <text evidence="2">Belongs to the major facilitator superfamily. Sugar transporter (TC 2.A.1.1) family.</text>
</comment>
<keyword evidence="3 6" id="KW-0812">Transmembrane</keyword>
<comment type="subcellular location">
    <subcellularLocation>
        <location evidence="1">Membrane</location>
        <topology evidence="1">Multi-pass membrane protein</topology>
    </subcellularLocation>
</comment>
<evidence type="ECO:0000256" key="2">
    <source>
        <dbReference type="ARBA" id="ARBA00010992"/>
    </source>
</evidence>
<feature type="chain" id="PRO_5040135171" description="Major facilitator superfamily (MFS) profile domain-containing protein" evidence="7">
    <location>
        <begin position="22"/>
        <end position="440"/>
    </location>
</feature>
<gene>
    <name evidence="9" type="ORF">CLUP02_09978</name>
</gene>
<reference evidence="9" key="1">
    <citation type="journal article" date="2021" name="Mol. Plant Microbe Interact.">
        <title>Complete Genome Sequence of the Plant-Pathogenic Fungus Colletotrichum lupini.</title>
        <authorList>
            <person name="Baroncelli R."/>
            <person name="Pensec F."/>
            <person name="Da Lio D."/>
            <person name="Boufleur T."/>
            <person name="Vicente I."/>
            <person name="Sarrocco S."/>
            <person name="Picot A."/>
            <person name="Baraldi E."/>
            <person name="Sukno S."/>
            <person name="Thon M."/>
            <person name="Le Floch G."/>
        </authorList>
    </citation>
    <scope>NUCLEOTIDE SEQUENCE</scope>
    <source>
        <strain evidence="9">IMI 504893</strain>
    </source>
</reference>
<dbReference type="Gene3D" id="1.20.1250.20">
    <property type="entry name" value="MFS general substrate transporter like domains"/>
    <property type="match status" value="2"/>
</dbReference>
<name>A0A9Q8SVU3_9PEZI</name>
<evidence type="ECO:0000313" key="9">
    <source>
        <dbReference type="EMBL" id="UQC84481.1"/>
    </source>
</evidence>
<dbReference type="PANTHER" id="PTHR48022">
    <property type="entry name" value="PLASTIDIC GLUCOSE TRANSPORTER 4"/>
    <property type="match status" value="1"/>
</dbReference>
<dbReference type="GO" id="GO:0016020">
    <property type="term" value="C:membrane"/>
    <property type="evidence" value="ECO:0007669"/>
    <property type="project" value="UniProtKB-SubCell"/>
</dbReference>
<dbReference type="InterPro" id="IPR020846">
    <property type="entry name" value="MFS_dom"/>
</dbReference>
<dbReference type="PANTHER" id="PTHR48022:SF2">
    <property type="entry name" value="PLASTIDIC GLUCOSE TRANSPORTER 4"/>
    <property type="match status" value="1"/>
</dbReference>
<proteinExistence type="inferred from homology"/>
<evidence type="ECO:0000256" key="5">
    <source>
        <dbReference type="ARBA" id="ARBA00023136"/>
    </source>
</evidence>
<feature type="transmembrane region" description="Helical" evidence="6">
    <location>
        <begin position="68"/>
        <end position="91"/>
    </location>
</feature>
<feature type="transmembrane region" description="Helical" evidence="6">
    <location>
        <begin position="186"/>
        <end position="209"/>
    </location>
</feature>
<dbReference type="EMBL" id="CP019477">
    <property type="protein sequence ID" value="UQC84481.1"/>
    <property type="molecule type" value="Genomic_DNA"/>
</dbReference>
<keyword evidence="4 6" id="KW-1133">Transmembrane helix</keyword>
<sequence>MVSSALVVTLLACIASTCVFSLDVAIINSLNVMQSFQNCTVENLALFATILLCSNLQYRTDFELTPDLAGLNVTILYVGCVFAVPFAGFVLDKLGRRRGLMVGSAIALLGAILQASAQEKVQLLLGRFLLGISFIITGTGAPSWLMEVGPPKYREETTNAMVAFLPITGMVGGIIYLGVYNKTSNWAWRAGLMADIVGPAIALLILPFAPESIRWLVAKDQADEAFDILIKISQRNRNDPEILAEFQQIKQTVELEVQMRQRDSWKSLVSPVIGTMVIAASFATLAILQQRIETTKDSAVAKGAVAVCFIFYWAAFSSWMLLNYSYPPEILKYTQRARGVGVGQALGYLIGAGMSYAIPLAIQNISWRYYIINCLWNVPIFVVIWWLFPETKGKTLEEIDSIFNGSTAEPSKQVIEGVEDHPMGDVYRGVGSKAPKDPQG</sequence>
<dbReference type="GeneID" id="73343964"/>
<evidence type="ECO:0000256" key="1">
    <source>
        <dbReference type="ARBA" id="ARBA00004141"/>
    </source>
</evidence>
<dbReference type="SUPFAM" id="SSF103473">
    <property type="entry name" value="MFS general substrate transporter"/>
    <property type="match status" value="1"/>
</dbReference>
<dbReference type="InterPro" id="IPR050360">
    <property type="entry name" value="MFS_Sugar_Transporters"/>
</dbReference>
<evidence type="ECO:0000256" key="4">
    <source>
        <dbReference type="ARBA" id="ARBA00022989"/>
    </source>
</evidence>
<feature type="transmembrane region" description="Helical" evidence="6">
    <location>
        <begin position="268"/>
        <end position="288"/>
    </location>
</feature>
<accession>A0A9Q8SVU3</accession>
<keyword evidence="5 6" id="KW-0472">Membrane</keyword>
<feature type="domain" description="Major facilitator superfamily (MFS) profile" evidence="8">
    <location>
        <begin position="9"/>
        <end position="440"/>
    </location>
</feature>
<dbReference type="KEGG" id="clup:CLUP02_09978"/>
<organism evidence="9 10">
    <name type="scientific">Colletotrichum lupini</name>
    <dbReference type="NCBI Taxonomy" id="145971"/>
    <lineage>
        <taxon>Eukaryota</taxon>
        <taxon>Fungi</taxon>
        <taxon>Dikarya</taxon>
        <taxon>Ascomycota</taxon>
        <taxon>Pezizomycotina</taxon>
        <taxon>Sordariomycetes</taxon>
        <taxon>Hypocreomycetidae</taxon>
        <taxon>Glomerellales</taxon>
        <taxon>Glomerellaceae</taxon>
        <taxon>Colletotrichum</taxon>
        <taxon>Colletotrichum acutatum species complex</taxon>
    </lineage>
</organism>
<feature type="transmembrane region" description="Helical" evidence="6">
    <location>
        <begin position="300"/>
        <end position="324"/>
    </location>
</feature>
<keyword evidence="10" id="KW-1185">Reference proteome</keyword>
<dbReference type="AlphaFoldDB" id="A0A9Q8SVU3"/>
<dbReference type="Proteomes" id="UP000830671">
    <property type="component" value="Chromosome 5"/>
</dbReference>
<dbReference type="PROSITE" id="PS50850">
    <property type="entry name" value="MFS"/>
    <property type="match status" value="1"/>
</dbReference>